<name>A0ABQ8FGW8_9FUNG</name>
<feature type="compositionally biased region" description="Low complexity" evidence="1">
    <location>
        <begin position="252"/>
        <end position="271"/>
    </location>
</feature>
<feature type="region of interest" description="Disordered" evidence="1">
    <location>
        <begin position="840"/>
        <end position="875"/>
    </location>
</feature>
<feature type="compositionally biased region" description="Acidic residues" evidence="1">
    <location>
        <begin position="118"/>
        <end position="127"/>
    </location>
</feature>
<feature type="region of interest" description="Disordered" evidence="1">
    <location>
        <begin position="1"/>
        <end position="31"/>
    </location>
</feature>
<evidence type="ECO:0000256" key="1">
    <source>
        <dbReference type="SAM" id="MobiDB-lite"/>
    </source>
</evidence>
<feature type="region of interest" description="Disordered" evidence="1">
    <location>
        <begin position="674"/>
        <end position="693"/>
    </location>
</feature>
<feature type="region of interest" description="Disordered" evidence="1">
    <location>
        <begin position="400"/>
        <end position="523"/>
    </location>
</feature>
<feature type="compositionally biased region" description="Low complexity" evidence="1">
    <location>
        <begin position="486"/>
        <end position="506"/>
    </location>
</feature>
<protein>
    <submittedName>
        <fullName evidence="2">Uncharacterized protein</fullName>
    </submittedName>
</protein>
<feature type="compositionally biased region" description="Polar residues" evidence="1">
    <location>
        <begin position="507"/>
        <end position="517"/>
    </location>
</feature>
<feature type="region of interest" description="Disordered" evidence="1">
    <location>
        <begin position="93"/>
        <end position="303"/>
    </location>
</feature>
<evidence type="ECO:0000313" key="2">
    <source>
        <dbReference type="EMBL" id="KAH6598101.1"/>
    </source>
</evidence>
<feature type="compositionally biased region" description="Low complexity" evidence="1">
    <location>
        <begin position="101"/>
        <end position="117"/>
    </location>
</feature>
<feature type="region of interest" description="Disordered" evidence="1">
    <location>
        <begin position="322"/>
        <end position="370"/>
    </location>
</feature>
<feature type="compositionally biased region" description="Low complexity" evidence="1">
    <location>
        <begin position="423"/>
        <end position="464"/>
    </location>
</feature>
<evidence type="ECO:0000313" key="3">
    <source>
        <dbReference type="Proteomes" id="UP001648503"/>
    </source>
</evidence>
<feature type="compositionally biased region" description="Polar residues" evidence="1">
    <location>
        <begin position="289"/>
        <end position="298"/>
    </location>
</feature>
<organism evidence="2 3">
    <name type="scientific">Batrachochytrium salamandrivorans</name>
    <dbReference type="NCBI Taxonomy" id="1357716"/>
    <lineage>
        <taxon>Eukaryota</taxon>
        <taxon>Fungi</taxon>
        <taxon>Fungi incertae sedis</taxon>
        <taxon>Chytridiomycota</taxon>
        <taxon>Chytridiomycota incertae sedis</taxon>
        <taxon>Chytridiomycetes</taxon>
        <taxon>Rhizophydiales</taxon>
        <taxon>Rhizophydiales incertae sedis</taxon>
        <taxon>Batrachochytrium</taxon>
    </lineage>
</organism>
<feature type="compositionally biased region" description="Polar residues" evidence="1">
    <location>
        <begin position="184"/>
        <end position="198"/>
    </location>
</feature>
<reference evidence="2 3" key="1">
    <citation type="submission" date="2021-02" db="EMBL/GenBank/DDBJ databases">
        <title>Variation within the Batrachochytrium salamandrivorans European outbreak.</title>
        <authorList>
            <person name="Kelly M."/>
            <person name="Pasmans F."/>
            <person name="Shea T.P."/>
            <person name="Munoz J.F."/>
            <person name="Carranza S."/>
            <person name="Cuomo C.A."/>
            <person name="Martel A."/>
        </authorList>
    </citation>
    <scope>NUCLEOTIDE SEQUENCE [LARGE SCALE GENOMIC DNA]</scope>
    <source>
        <strain evidence="2 3">AMFP18/2</strain>
    </source>
</reference>
<comment type="caution">
    <text evidence="2">The sequence shown here is derived from an EMBL/GenBank/DDBJ whole genome shotgun (WGS) entry which is preliminary data.</text>
</comment>
<feature type="compositionally biased region" description="Low complexity" evidence="1">
    <location>
        <begin position="207"/>
        <end position="223"/>
    </location>
</feature>
<feature type="compositionally biased region" description="Basic residues" evidence="1">
    <location>
        <begin position="241"/>
        <end position="251"/>
    </location>
</feature>
<sequence length="1043" mass="110999">MLAVPKEQPLSSSQLQLQLQRPPSPPPSPPDVCTLNSLRISNELVLPMAGYTFDGASTTAAAQLMLSATPVLDAVSAAPKKVDQHSTTLYSSHISMDENTASSSSSSASSSSGSSSDGDSDSDEDDVPLWVQMHGTSSTPPTSGHQHSSKGATNTTVSSLLGLMEGGVWGSSGGESSHGSAGSTVTSDTRSQPSLVQSHQHRHRRPVAAVAAATATTTAAGTARSGHKAAAGRAFIPPHMRPGHARRRPKSSHSSLMKQQPSSSSQQQHQHQQQRSRRRSESGHLARYNSDQLTSARRPSSPAAILARTPTSPLALSALEQERQQKELELEESTKTDGSAVEDTAAGMDDGHDQGKSQQPPKGHKESARVAVRRQASNLALMPNAISSQLRRFRSFGLQQNHHHDMNPSNNPAVAEQRDISLSSASPSPTPSTAKDTAAPAHPTYSTMPPSSSSIPSSLNPISTQLQRSATFSSDSRSPTALYEYQQHQQHQQQQQQQQQQQHQQHNTMTRAPSGTHTSEDWRKGGWAISRLFRSRSYSSLSAAIPVNAADTTAPSSTSAINKQQLHYPNGANTAAGSESTLNDLEGLDPHNLLHVMSAAESNPTTRSARVQDPSAVVASVAADTTMAMTDPSMANSSKQSHHRSIVMVSRYPDPAGVSLPAVTNISSFTADGQTPANAAKGAPDTTTDVRQGDPVPLVATLFPRTSSLLVKGDLGDRERSSHLIMLPPQRPRSAPSVALNAVSPAKDGRVALPGGSLQRPLLHSDHSNIQVSRLSRAASNASGVCCTTGNSNSSNSANRHTTLALDTAGFPSSSAAEPLGLIDRLRRIFSARRQLNPQDLHRSNMHPKPSIGRHFVPATSPTSVSQASPPRSPLNLRLPRLPSLQESISNQSDYLRDTLSFPAGEGTRGPLDRISPDQSASDYATDIIAAASELSYSRAIPDQSHRKLATTRALQQLYMDICFGSLELNELAQRYDGDLSHLDDETVLSTVLSIGKYGDYGDGVATSVGSHTFDASLTSTQQFVGRLGDLDSTRHYVHGIKL</sequence>
<feature type="compositionally biased region" description="Polar residues" evidence="1">
    <location>
        <begin position="134"/>
        <end position="159"/>
    </location>
</feature>
<dbReference type="Proteomes" id="UP001648503">
    <property type="component" value="Unassembled WGS sequence"/>
</dbReference>
<proteinExistence type="predicted"/>
<feature type="compositionally biased region" description="Polar residues" evidence="1">
    <location>
        <begin position="465"/>
        <end position="479"/>
    </location>
</feature>
<accession>A0ABQ8FGW8</accession>
<feature type="compositionally biased region" description="Low complexity" evidence="1">
    <location>
        <begin position="174"/>
        <end position="183"/>
    </location>
</feature>
<feature type="region of interest" description="Disordered" evidence="1">
    <location>
        <begin position="565"/>
        <end position="587"/>
    </location>
</feature>
<feature type="compositionally biased region" description="Basic and acidic residues" evidence="1">
    <location>
        <begin position="322"/>
        <end position="335"/>
    </location>
</feature>
<feature type="compositionally biased region" description="Polar residues" evidence="1">
    <location>
        <begin position="565"/>
        <end position="583"/>
    </location>
</feature>
<feature type="compositionally biased region" description="Low complexity" evidence="1">
    <location>
        <begin position="8"/>
        <end position="21"/>
    </location>
</feature>
<feature type="compositionally biased region" description="Gly residues" evidence="1">
    <location>
        <begin position="164"/>
        <end position="173"/>
    </location>
</feature>
<gene>
    <name evidence="2" type="ORF">BASA50_003982</name>
</gene>
<dbReference type="EMBL" id="JAFCIX010000116">
    <property type="protein sequence ID" value="KAH6598101.1"/>
    <property type="molecule type" value="Genomic_DNA"/>
</dbReference>
<keyword evidence="3" id="KW-1185">Reference proteome</keyword>